<dbReference type="InterPro" id="IPR029061">
    <property type="entry name" value="THDP-binding"/>
</dbReference>
<dbReference type="Pfam" id="PF00676">
    <property type="entry name" value="E1_dh"/>
    <property type="match status" value="1"/>
</dbReference>
<dbReference type="PANTHER" id="PTHR11516:SF60">
    <property type="entry name" value="PYRUVATE DEHYDROGENASE E1 COMPONENT SUBUNIT ALPHA"/>
    <property type="match status" value="1"/>
</dbReference>
<keyword evidence="6" id="KW-1185">Reference proteome</keyword>
<dbReference type="SUPFAM" id="SSF52518">
    <property type="entry name" value="Thiamin diphosphate-binding fold (THDP-binding)"/>
    <property type="match status" value="1"/>
</dbReference>
<feature type="domain" description="Dehydrogenase E1 component" evidence="4">
    <location>
        <begin position="19"/>
        <end position="316"/>
    </location>
</feature>
<dbReference type="Gene3D" id="3.40.50.970">
    <property type="match status" value="1"/>
</dbReference>
<dbReference type="InterPro" id="IPR050642">
    <property type="entry name" value="PDH_E1_Alpha_Subunit"/>
</dbReference>
<dbReference type="CDD" id="cd02000">
    <property type="entry name" value="TPP_E1_PDC_ADC_BCADC"/>
    <property type="match status" value="1"/>
</dbReference>
<keyword evidence="5" id="KW-0670">Pyruvate</keyword>
<gene>
    <name evidence="5" type="primary">acoA</name>
    <name evidence="5" type="ORF">DAMNIGENAA_04410</name>
</gene>
<dbReference type="AlphaFoldDB" id="A0A9W6D1Q0"/>
<organism evidence="5 6">
    <name type="scientific">Desulforhabdus amnigena</name>
    <dbReference type="NCBI Taxonomy" id="40218"/>
    <lineage>
        <taxon>Bacteria</taxon>
        <taxon>Pseudomonadati</taxon>
        <taxon>Thermodesulfobacteriota</taxon>
        <taxon>Syntrophobacteria</taxon>
        <taxon>Syntrophobacterales</taxon>
        <taxon>Syntrophobacteraceae</taxon>
        <taxon>Desulforhabdus</taxon>
    </lineage>
</organism>
<reference evidence="5" key="1">
    <citation type="submission" date="2022-12" db="EMBL/GenBank/DDBJ databases">
        <title>Reference genome sequencing for broad-spectrum identification of bacterial and archaeal isolates by mass spectrometry.</title>
        <authorList>
            <person name="Sekiguchi Y."/>
            <person name="Tourlousse D.M."/>
        </authorList>
    </citation>
    <scope>NUCLEOTIDE SEQUENCE</scope>
    <source>
        <strain evidence="5">ASRB1</strain>
    </source>
</reference>
<dbReference type="InterPro" id="IPR001017">
    <property type="entry name" value="DH_E1"/>
</dbReference>
<name>A0A9W6D1Q0_9BACT</name>
<evidence type="ECO:0000256" key="1">
    <source>
        <dbReference type="ARBA" id="ARBA00001964"/>
    </source>
</evidence>
<evidence type="ECO:0000259" key="4">
    <source>
        <dbReference type="Pfam" id="PF00676"/>
    </source>
</evidence>
<protein>
    <submittedName>
        <fullName evidence="5">Pyruvate dehydrogenase E1 component subunit alpha</fullName>
    </submittedName>
</protein>
<dbReference type="PANTHER" id="PTHR11516">
    <property type="entry name" value="PYRUVATE DEHYDROGENASE E1 COMPONENT, ALPHA SUBUNIT BACTERIAL AND ORGANELLAR"/>
    <property type="match status" value="1"/>
</dbReference>
<evidence type="ECO:0000256" key="3">
    <source>
        <dbReference type="ARBA" id="ARBA00023052"/>
    </source>
</evidence>
<evidence type="ECO:0000313" key="6">
    <source>
        <dbReference type="Proteomes" id="UP001144372"/>
    </source>
</evidence>
<evidence type="ECO:0000313" key="5">
    <source>
        <dbReference type="EMBL" id="GLI33008.1"/>
    </source>
</evidence>
<proteinExistence type="predicted"/>
<dbReference type="Proteomes" id="UP001144372">
    <property type="component" value="Unassembled WGS sequence"/>
</dbReference>
<dbReference type="RefSeq" id="WP_281792024.1">
    <property type="nucleotide sequence ID" value="NZ_BSDR01000001.1"/>
</dbReference>
<dbReference type="EMBL" id="BSDR01000001">
    <property type="protein sequence ID" value="GLI33008.1"/>
    <property type="molecule type" value="Genomic_DNA"/>
</dbReference>
<comment type="cofactor">
    <cofactor evidence="1">
        <name>thiamine diphosphate</name>
        <dbReference type="ChEBI" id="CHEBI:58937"/>
    </cofactor>
</comment>
<dbReference type="GO" id="GO:0006086">
    <property type="term" value="P:pyruvate decarboxylation to acetyl-CoA"/>
    <property type="evidence" value="ECO:0007669"/>
    <property type="project" value="TreeGrafter"/>
</dbReference>
<comment type="caution">
    <text evidence="5">The sequence shown here is derived from an EMBL/GenBank/DDBJ whole genome shotgun (WGS) entry which is preliminary data.</text>
</comment>
<dbReference type="GO" id="GO:0004739">
    <property type="term" value="F:pyruvate dehydrogenase (acetyl-transferring) activity"/>
    <property type="evidence" value="ECO:0007669"/>
    <property type="project" value="TreeGrafter"/>
</dbReference>
<accession>A0A9W6D1Q0</accession>
<keyword evidence="2" id="KW-0560">Oxidoreductase</keyword>
<evidence type="ECO:0000256" key="2">
    <source>
        <dbReference type="ARBA" id="ARBA00023002"/>
    </source>
</evidence>
<sequence>MPELTKDQKLALYRGLVRARKYDELNVRMASEGKLLTFYHSAQGHEAIGVGACSVLRKDDYVYMHIRGHGVPYAIGKGIDPKNCVAEHLGKATGWGGGITGVHMVDKENGVLGVGGTIGSCFVLSAGYALAAKKRGKGQVCVCFTGDGGMQRGQAHEAMNMAASWKLPVVWVVENNLMAWFTPFCDTSAVKDIAQVAKAYDMPGVIVDGMDVFAVREAVEKAVKRARKGEGPSLIECKTYRFRSHSEGRPDACHNKLRPQEEIEKWKERDPVKLCRERLLEEGVLTVELMDGIEREYAVEMEEAEKFALESPYPDPSRLPEIVYAP</sequence>
<keyword evidence="3" id="KW-0786">Thiamine pyrophosphate</keyword>